<protein>
    <submittedName>
        <fullName evidence="1">Tail fiber assembly protein</fullName>
    </submittedName>
</protein>
<dbReference type="RefSeq" id="WP_224212363.1">
    <property type="nucleotide sequence ID" value="NZ_CP095328.1"/>
</dbReference>
<dbReference type="EMBL" id="CP095328">
    <property type="protein sequence ID" value="XAG39870.1"/>
    <property type="molecule type" value="Genomic_DNA"/>
</dbReference>
<name>A0AAU6T456_9GAMM</name>
<organism evidence="1">
    <name type="scientific">Aeromonas sp. 19NY04SH05-1</name>
    <dbReference type="NCBI Taxonomy" id="2920537"/>
    <lineage>
        <taxon>Bacteria</taxon>
        <taxon>Pseudomonadati</taxon>
        <taxon>Pseudomonadota</taxon>
        <taxon>Gammaproteobacteria</taxon>
        <taxon>Aeromonadales</taxon>
        <taxon>Aeromonadaceae</taxon>
        <taxon>Aeromonas</taxon>
    </lineage>
</organism>
<dbReference type="InterPro" id="IPR003458">
    <property type="entry name" value="Phage_T4_Gp38_tail_assem"/>
</dbReference>
<sequence length="63" mass="7191">MLDSKLKHAATTMAPLEDADKLGVISEREKVQLTAWQHYRVALYRLPQSEGWPTDVTWPDAPQ</sequence>
<gene>
    <name evidence="1" type="ORF">MRK42_12690</name>
</gene>
<accession>A0AAU6T456</accession>
<proteinExistence type="predicted"/>
<dbReference type="Pfam" id="PF02413">
    <property type="entry name" value="Caudo_TAP"/>
    <property type="match status" value="1"/>
</dbReference>
<reference evidence="1" key="1">
    <citation type="submission" date="2022-03" db="EMBL/GenBank/DDBJ databases">
        <title>Sea Food Isolates.</title>
        <authorList>
            <person name="Li C."/>
        </authorList>
    </citation>
    <scope>NUCLEOTIDE SEQUENCE</scope>
    <source>
        <strain evidence="1">19NY04SH05-1</strain>
    </source>
</reference>
<evidence type="ECO:0000313" key="1">
    <source>
        <dbReference type="EMBL" id="XAG39870.1"/>
    </source>
</evidence>
<dbReference type="AlphaFoldDB" id="A0AAU6T456"/>